<dbReference type="EMBL" id="BAABKP010000015">
    <property type="protein sequence ID" value="GAA4801613.1"/>
    <property type="molecule type" value="Genomic_DNA"/>
</dbReference>
<gene>
    <name evidence="2" type="ORF">GCM10023352_22190</name>
</gene>
<keyword evidence="3" id="KW-1185">Reference proteome</keyword>
<proteinExistence type="predicted"/>
<feature type="compositionally biased region" description="Low complexity" evidence="1">
    <location>
        <begin position="109"/>
        <end position="125"/>
    </location>
</feature>
<dbReference type="Proteomes" id="UP001500187">
    <property type="component" value="Unassembled WGS sequence"/>
</dbReference>
<accession>A0ABP9C0M8</accession>
<name>A0ABP9C0M8_9MICC</name>
<evidence type="ECO:0000313" key="3">
    <source>
        <dbReference type="Proteomes" id="UP001500187"/>
    </source>
</evidence>
<evidence type="ECO:0000256" key="1">
    <source>
        <dbReference type="SAM" id="MobiDB-lite"/>
    </source>
</evidence>
<organism evidence="2 3">
    <name type="scientific">Rothia endophytica</name>
    <dbReference type="NCBI Taxonomy" id="1324766"/>
    <lineage>
        <taxon>Bacteria</taxon>
        <taxon>Bacillati</taxon>
        <taxon>Actinomycetota</taxon>
        <taxon>Actinomycetes</taxon>
        <taxon>Micrococcales</taxon>
        <taxon>Micrococcaceae</taxon>
        <taxon>Rothia</taxon>
    </lineage>
</organism>
<sequence>MEKLAETSVVRNGAVNLISDSTTGGFSAAGTYLSAPPERYGDKTLKAAGDEFIKGVTLGSIKSTSKSGAPAVKEGGLKAVDFAVSLVRDIQNISRLLNEAYSKVPPPAKNTNPRTTANTRPYNPNGRLNPV</sequence>
<feature type="region of interest" description="Disordered" evidence="1">
    <location>
        <begin position="102"/>
        <end position="131"/>
    </location>
</feature>
<comment type="caution">
    <text evidence="2">The sequence shown here is derived from an EMBL/GenBank/DDBJ whole genome shotgun (WGS) entry which is preliminary data.</text>
</comment>
<evidence type="ECO:0000313" key="2">
    <source>
        <dbReference type="EMBL" id="GAA4801613.1"/>
    </source>
</evidence>
<protein>
    <submittedName>
        <fullName evidence="2">Uncharacterized protein</fullName>
    </submittedName>
</protein>
<dbReference type="RefSeq" id="WP_345447640.1">
    <property type="nucleotide sequence ID" value="NZ_BAABKP010000015.1"/>
</dbReference>
<reference evidence="3" key="1">
    <citation type="journal article" date="2019" name="Int. J. Syst. Evol. Microbiol.">
        <title>The Global Catalogue of Microorganisms (GCM) 10K type strain sequencing project: providing services to taxonomists for standard genome sequencing and annotation.</title>
        <authorList>
            <consortium name="The Broad Institute Genomics Platform"/>
            <consortium name="The Broad Institute Genome Sequencing Center for Infectious Disease"/>
            <person name="Wu L."/>
            <person name="Ma J."/>
        </authorList>
    </citation>
    <scope>NUCLEOTIDE SEQUENCE [LARGE SCALE GENOMIC DNA]</scope>
    <source>
        <strain evidence="3">JCM 18541</strain>
    </source>
</reference>